<dbReference type="Proteomes" id="UP000198598">
    <property type="component" value="Unassembled WGS sequence"/>
</dbReference>
<dbReference type="STRING" id="662367.SAMN05216167_102490"/>
<keyword evidence="2" id="KW-1185">Reference proteome</keyword>
<organism evidence="1 2">
    <name type="scientific">Spirosoma endophyticum</name>
    <dbReference type="NCBI Taxonomy" id="662367"/>
    <lineage>
        <taxon>Bacteria</taxon>
        <taxon>Pseudomonadati</taxon>
        <taxon>Bacteroidota</taxon>
        <taxon>Cytophagia</taxon>
        <taxon>Cytophagales</taxon>
        <taxon>Cytophagaceae</taxon>
        <taxon>Spirosoma</taxon>
    </lineage>
</organism>
<accession>A0A1I1M9Y0</accession>
<sequence length="41" mass="4566">MFIDVTYEGDLMAAAGVRYHVGREANSVYGETWNGVEPNVF</sequence>
<dbReference type="AlphaFoldDB" id="A0A1I1M9Y0"/>
<evidence type="ECO:0000313" key="2">
    <source>
        <dbReference type="Proteomes" id="UP000198598"/>
    </source>
</evidence>
<proteinExistence type="predicted"/>
<protein>
    <submittedName>
        <fullName evidence="1">FAD dependent oxidoreductase</fullName>
    </submittedName>
</protein>
<dbReference type="Pfam" id="PF12831">
    <property type="entry name" value="FAD_oxidored"/>
    <property type="match status" value="1"/>
</dbReference>
<reference evidence="1 2" key="1">
    <citation type="submission" date="2016-10" db="EMBL/GenBank/DDBJ databases">
        <authorList>
            <person name="de Groot N.N."/>
        </authorList>
    </citation>
    <scope>NUCLEOTIDE SEQUENCE [LARGE SCALE GENOMIC DNA]</scope>
    <source>
        <strain evidence="1 2">DSM 26130</strain>
    </source>
</reference>
<name>A0A1I1M9Y0_9BACT</name>
<gene>
    <name evidence="1" type="ORF">SAMN05216167_102490</name>
</gene>
<dbReference type="EMBL" id="FOLQ01000002">
    <property type="protein sequence ID" value="SFC81612.1"/>
    <property type="molecule type" value="Genomic_DNA"/>
</dbReference>
<evidence type="ECO:0000313" key="1">
    <source>
        <dbReference type="EMBL" id="SFC81612.1"/>
    </source>
</evidence>